<evidence type="ECO:0000256" key="2">
    <source>
        <dbReference type="SAM" id="SignalP"/>
    </source>
</evidence>
<sequence length="375" mass="37421">MLRRSLAVAAVTGAITTAFLAAPAQAAEPVPAAKAAASWLSTQQPAIPSFGLDHALALVSADVASDKAKALVGAFDSKTALEAYVKDAKTGAYKPGALGKVMLAVEAVGGDVHAFGGTDLEQTLRGLIAQDGKLTGAGTPNDQGLAVLALGKTTGGAPAATVTALATGQCPDGGFGWDWGGANCFSDIDATTLVATALVAQKSPAATKSLDYVEKAQKADGGFADSYSNVENANTTGMAGQLLRSAGRTASADKAAKFLLTLQVGCSAKESERGAIGWNEPAVDDMTAMATAQGVLGLTGEGLIELNAKDDTTAVVGLDCSTKPTPTTPTTKPTNVAKDPLAKTGTSLGVAIAAGAALVGAGAVLVLVNRKRARR</sequence>
<comment type="caution">
    <text evidence="3">The sequence shown here is derived from an EMBL/GenBank/DDBJ whole genome shotgun (WGS) entry which is preliminary data.</text>
</comment>
<feature type="signal peptide" evidence="2">
    <location>
        <begin position="1"/>
        <end position="26"/>
    </location>
</feature>
<gene>
    <name evidence="3" type="ORF">Afil01_17700</name>
</gene>
<keyword evidence="1" id="KW-0472">Membrane</keyword>
<organism evidence="3 4">
    <name type="scientific">Actinorhabdospora filicis</name>
    <dbReference type="NCBI Taxonomy" id="1785913"/>
    <lineage>
        <taxon>Bacteria</taxon>
        <taxon>Bacillati</taxon>
        <taxon>Actinomycetota</taxon>
        <taxon>Actinomycetes</taxon>
        <taxon>Micromonosporales</taxon>
        <taxon>Micromonosporaceae</taxon>
        <taxon>Actinorhabdospora</taxon>
    </lineage>
</organism>
<keyword evidence="1" id="KW-1133">Transmembrane helix</keyword>
<dbReference type="RefSeq" id="WP_285662106.1">
    <property type="nucleotide sequence ID" value="NZ_BSTX01000001.1"/>
</dbReference>
<protein>
    <recommendedName>
        <fullName evidence="5">LPXTG-motif cell wall-anchored protein</fullName>
    </recommendedName>
</protein>
<dbReference type="AlphaFoldDB" id="A0A9W6SJ61"/>
<dbReference type="Proteomes" id="UP001165079">
    <property type="component" value="Unassembled WGS sequence"/>
</dbReference>
<dbReference type="SUPFAM" id="SSF48239">
    <property type="entry name" value="Terpenoid cyclases/Protein prenyltransferases"/>
    <property type="match status" value="1"/>
</dbReference>
<keyword evidence="2" id="KW-0732">Signal</keyword>
<dbReference type="EMBL" id="BSTX01000001">
    <property type="protein sequence ID" value="GLZ76963.1"/>
    <property type="molecule type" value="Genomic_DNA"/>
</dbReference>
<reference evidence="3" key="1">
    <citation type="submission" date="2023-03" db="EMBL/GenBank/DDBJ databases">
        <title>Actinorhabdospora filicis NBRC 111898.</title>
        <authorList>
            <person name="Ichikawa N."/>
            <person name="Sato H."/>
            <person name="Tonouchi N."/>
        </authorList>
    </citation>
    <scope>NUCLEOTIDE SEQUENCE</scope>
    <source>
        <strain evidence="3">NBRC 111898</strain>
    </source>
</reference>
<dbReference type="InterPro" id="IPR008930">
    <property type="entry name" value="Terpenoid_cyclase/PrenylTrfase"/>
</dbReference>
<proteinExistence type="predicted"/>
<keyword evidence="4" id="KW-1185">Reference proteome</keyword>
<dbReference type="NCBIfam" id="TIGR01167">
    <property type="entry name" value="LPXTG_anchor"/>
    <property type="match status" value="1"/>
</dbReference>
<evidence type="ECO:0008006" key="5">
    <source>
        <dbReference type="Google" id="ProtNLM"/>
    </source>
</evidence>
<evidence type="ECO:0000313" key="4">
    <source>
        <dbReference type="Proteomes" id="UP001165079"/>
    </source>
</evidence>
<feature type="transmembrane region" description="Helical" evidence="1">
    <location>
        <begin position="348"/>
        <end position="368"/>
    </location>
</feature>
<name>A0A9W6SJ61_9ACTN</name>
<feature type="chain" id="PRO_5040971813" description="LPXTG-motif cell wall-anchored protein" evidence="2">
    <location>
        <begin position="27"/>
        <end position="375"/>
    </location>
</feature>
<accession>A0A9W6SJ61</accession>
<keyword evidence="1" id="KW-0812">Transmembrane</keyword>
<dbReference type="Gene3D" id="1.50.10.20">
    <property type="match status" value="1"/>
</dbReference>
<evidence type="ECO:0000256" key="1">
    <source>
        <dbReference type="SAM" id="Phobius"/>
    </source>
</evidence>
<evidence type="ECO:0000313" key="3">
    <source>
        <dbReference type="EMBL" id="GLZ76963.1"/>
    </source>
</evidence>